<dbReference type="GeneID" id="94351772"/>
<dbReference type="OrthoDB" id="2014333at2759"/>
<evidence type="ECO:0000313" key="1">
    <source>
        <dbReference type="EMBL" id="TDH74153.1"/>
    </source>
</evidence>
<sequence length="120" mass="13423">MDLPETECLDHAGSSTQLPAVNKFPNRRKPNLTDTQRLIMAEFLLNHNQGKTHLPRAVISAAADRFEVHRNTVSRIWNLMKTALDGGASADAVMKQVLSKKRGNSGRKRKDYSAVLEQLK</sequence>
<accession>A0A976NZS9</accession>
<name>A0A976NZS9_BRELC</name>
<dbReference type="EMBL" id="SHOA02000028">
    <property type="protein sequence ID" value="TDH74153.1"/>
    <property type="molecule type" value="Genomic_DNA"/>
</dbReference>
<organism evidence="1 2">
    <name type="scientific">Bremia lactucae</name>
    <name type="common">Lettuce downy mildew</name>
    <dbReference type="NCBI Taxonomy" id="4779"/>
    <lineage>
        <taxon>Eukaryota</taxon>
        <taxon>Sar</taxon>
        <taxon>Stramenopiles</taxon>
        <taxon>Oomycota</taxon>
        <taxon>Peronosporomycetes</taxon>
        <taxon>Peronosporales</taxon>
        <taxon>Peronosporaceae</taxon>
        <taxon>Bremia</taxon>
    </lineage>
</organism>
<dbReference type="PANTHER" id="PTHR33889:SF7">
    <property type="entry name" value="OS04G0681850 PROTEIN"/>
    <property type="match status" value="1"/>
</dbReference>
<dbReference type="Proteomes" id="UP000294530">
    <property type="component" value="Unassembled WGS sequence"/>
</dbReference>
<reference evidence="1 2" key="1">
    <citation type="journal article" date="2021" name="Genome Biol.">
        <title>AFLAP: assembly-free linkage analysis pipeline using k-mers from genome sequencing data.</title>
        <authorList>
            <person name="Fletcher K."/>
            <person name="Zhang L."/>
            <person name="Gil J."/>
            <person name="Han R."/>
            <person name="Cavanaugh K."/>
            <person name="Michelmore R."/>
        </authorList>
    </citation>
    <scope>NUCLEOTIDE SEQUENCE [LARGE SCALE GENOMIC DNA]</scope>
    <source>
        <strain evidence="1 2">SF5</strain>
    </source>
</reference>
<keyword evidence="2" id="KW-1185">Reference proteome</keyword>
<comment type="caution">
    <text evidence="1">The sequence shown here is derived from an EMBL/GenBank/DDBJ whole genome shotgun (WGS) entry which is preliminary data.</text>
</comment>
<dbReference type="KEGG" id="blac:94351772"/>
<protein>
    <submittedName>
        <fullName evidence="1">Uncharacterized protein</fullName>
    </submittedName>
</protein>
<evidence type="ECO:0000313" key="2">
    <source>
        <dbReference type="Proteomes" id="UP000294530"/>
    </source>
</evidence>
<gene>
    <name evidence="1" type="ORF">CCR75_008046</name>
</gene>
<proteinExistence type="predicted"/>
<dbReference type="RefSeq" id="XP_067823651.1">
    <property type="nucleotide sequence ID" value="XM_067966101.1"/>
</dbReference>
<dbReference type="PANTHER" id="PTHR33889">
    <property type="entry name" value="OS04G0681850 PROTEIN"/>
    <property type="match status" value="1"/>
</dbReference>
<dbReference type="AlphaFoldDB" id="A0A976NZS9"/>